<keyword evidence="6 7" id="KW-0539">Nucleus</keyword>
<gene>
    <name evidence="7" type="primary">MED9</name>
    <name evidence="9" type="ORF">LTR09_012765</name>
</gene>
<evidence type="ECO:0000256" key="4">
    <source>
        <dbReference type="ARBA" id="ARBA00023159"/>
    </source>
</evidence>
<feature type="compositionally biased region" description="Polar residues" evidence="8">
    <location>
        <begin position="36"/>
        <end position="52"/>
    </location>
</feature>
<evidence type="ECO:0000313" key="9">
    <source>
        <dbReference type="EMBL" id="KAK3045675.1"/>
    </source>
</evidence>
<dbReference type="Pfam" id="PF07544">
    <property type="entry name" value="Med9"/>
    <property type="match status" value="1"/>
</dbReference>
<keyword evidence="10" id="KW-1185">Reference proteome</keyword>
<keyword evidence="3 7" id="KW-0805">Transcription regulation</keyword>
<evidence type="ECO:0000256" key="5">
    <source>
        <dbReference type="ARBA" id="ARBA00023163"/>
    </source>
</evidence>
<evidence type="ECO:0000256" key="3">
    <source>
        <dbReference type="ARBA" id="ARBA00023015"/>
    </source>
</evidence>
<accession>A0AAJ0G3M0</accession>
<protein>
    <recommendedName>
        <fullName evidence="7">Mediator of RNA polymerase II transcription subunit 9</fullName>
    </recommendedName>
    <alternativeName>
        <fullName evidence="7">Mediator complex subunit 9</fullName>
    </alternativeName>
</protein>
<evidence type="ECO:0000256" key="8">
    <source>
        <dbReference type="SAM" id="MobiDB-lite"/>
    </source>
</evidence>
<keyword evidence="4 7" id="KW-0010">Activator</keyword>
<dbReference type="Proteomes" id="UP001271007">
    <property type="component" value="Unassembled WGS sequence"/>
</dbReference>
<comment type="function">
    <text evidence="7">Component of the Mediator complex, a coactivator involved in the regulated transcription of nearly all RNA polymerase II-dependent genes. Mediator functions as a bridge to convey information from gene-specific regulatory proteins to the basal RNA polymerase II transcription machinery. Mediator is recruited to promoters by direct interactions with regulatory proteins and serves as a scaffold for the assembly of a functional preinitiation complex with RNA polymerase II and the general transcription factors.</text>
</comment>
<feature type="region of interest" description="Disordered" evidence="8">
    <location>
        <begin position="90"/>
        <end position="110"/>
    </location>
</feature>
<dbReference type="EMBL" id="JAWDJX010000172">
    <property type="protein sequence ID" value="KAK3045675.1"/>
    <property type="molecule type" value="Genomic_DNA"/>
</dbReference>
<evidence type="ECO:0000313" key="10">
    <source>
        <dbReference type="Proteomes" id="UP001271007"/>
    </source>
</evidence>
<organism evidence="9 10">
    <name type="scientific">Extremus antarcticus</name>
    <dbReference type="NCBI Taxonomy" id="702011"/>
    <lineage>
        <taxon>Eukaryota</taxon>
        <taxon>Fungi</taxon>
        <taxon>Dikarya</taxon>
        <taxon>Ascomycota</taxon>
        <taxon>Pezizomycotina</taxon>
        <taxon>Dothideomycetes</taxon>
        <taxon>Dothideomycetidae</taxon>
        <taxon>Mycosphaerellales</taxon>
        <taxon>Extremaceae</taxon>
        <taxon>Extremus</taxon>
    </lineage>
</organism>
<feature type="region of interest" description="Disordered" evidence="8">
    <location>
        <begin position="36"/>
        <end position="60"/>
    </location>
</feature>
<evidence type="ECO:0000256" key="1">
    <source>
        <dbReference type="ARBA" id="ARBA00004123"/>
    </source>
</evidence>
<dbReference type="GO" id="GO:0003712">
    <property type="term" value="F:transcription coregulator activity"/>
    <property type="evidence" value="ECO:0007669"/>
    <property type="project" value="InterPro"/>
</dbReference>
<comment type="caution">
    <text evidence="9">The sequence shown here is derived from an EMBL/GenBank/DDBJ whole genome shotgun (WGS) entry which is preliminary data.</text>
</comment>
<comment type="subunit">
    <text evidence="7">Component of the Mediator complex.</text>
</comment>
<comment type="subcellular location">
    <subcellularLocation>
        <location evidence="1 7">Nucleus</location>
    </subcellularLocation>
</comment>
<evidence type="ECO:0000256" key="6">
    <source>
        <dbReference type="ARBA" id="ARBA00023242"/>
    </source>
</evidence>
<dbReference type="AlphaFoldDB" id="A0AAJ0G3M0"/>
<proteinExistence type="inferred from homology"/>
<reference evidence="9" key="1">
    <citation type="submission" date="2023-04" db="EMBL/GenBank/DDBJ databases">
        <title>Black Yeasts Isolated from many extreme environments.</title>
        <authorList>
            <person name="Coleine C."/>
            <person name="Stajich J.E."/>
            <person name="Selbmann L."/>
        </authorList>
    </citation>
    <scope>NUCLEOTIDE SEQUENCE</scope>
    <source>
        <strain evidence="9">CCFEE 5312</strain>
    </source>
</reference>
<evidence type="ECO:0000256" key="2">
    <source>
        <dbReference type="ARBA" id="ARBA00008089"/>
    </source>
</evidence>
<sequence length="131" mass="14650">MSTTTSQSKPTLPPPQTFDILPTLHELLARIDHAPNLTSLDLSPPDSGSTDLGSLYADLPPLEPKELPIEVLQIKAKIRRALKELEKLPDMERSVEEQEEEIRELEERGRRQMEVERRLGSWGGRGVGGMG</sequence>
<keyword evidence="5 7" id="KW-0804">Transcription</keyword>
<dbReference type="GO" id="GO:0016592">
    <property type="term" value="C:mediator complex"/>
    <property type="evidence" value="ECO:0007669"/>
    <property type="project" value="InterPro"/>
</dbReference>
<dbReference type="GO" id="GO:0006357">
    <property type="term" value="P:regulation of transcription by RNA polymerase II"/>
    <property type="evidence" value="ECO:0007669"/>
    <property type="project" value="InterPro"/>
</dbReference>
<comment type="similarity">
    <text evidence="2 7">Belongs to the Mediator complex subunit 9 family.</text>
</comment>
<name>A0AAJ0G3M0_9PEZI</name>
<evidence type="ECO:0000256" key="7">
    <source>
        <dbReference type="RuleBase" id="RU364145"/>
    </source>
</evidence>
<dbReference type="InterPro" id="IPR011425">
    <property type="entry name" value="Med9"/>
</dbReference>